<accession>A0ACA9UW57</accession>
<dbReference type="EMBL" id="CADEHS020000645">
    <property type="protein sequence ID" value="CAG9956765.1"/>
    <property type="molecule type" value="Genomic_DNA"/>
</dbReference>
<name>A0ACA9UW57_BIOOC</name>
<reference evidence="1" key="1">
    <citation type="submission" date="2020-04" db="EMBL/GenBank/DDBJ databases">
        <authorList>
            <person name="Broberg M."/>
        </authorList>
    </citation>
    <scope>NUCLEOTIDE SEQUENCE</scope>
</reference>
<dbReference type="Proteomes" id="UP000836387">
    <property type="component" value="Unassembled WGS sequence"/>
</dbReference>
<evidence type="ECO:0000313" key="2">
    <source>
        <dbReference type="Proteomes" id="UP000836387"/>
    </source>
</evidence>
<gene>
    <name evidence="1" type="ORF">CRV2_00008677</name>
</gene>
<reference evidence="1" key="2">
    <citation type="submission" date="2021-10" db="EMBL/GenBank/DDBJ databases">
        <authorList>
            <person name="Piombo E."/>
        </authorList>
    </citation>
    <scope>NUCLEOTIDE SEQUENCE</scope>
</reference>
<keyword evidence="2" id="KW-1185">Reference proteome</keyword>
<proteinExistence type="predicted"/>
<evidence type="ECO:0000313" key="1">
    <source>
        <dbReference type="EMBL" id="CAG9956765.1"/>
    </source>
</evidence>
<protein>
    <submittedName>
        <fullName evidence="1">Uncharacterized protein</fullName>
    </submittedName>
</protein>
<organism evidence="1 2">
    <name type="scientific">Clonostachys rosea f. rosea IK726</name>
    <dbReference type="NCBI Taxonomy" id="1349383"/>
    <lineage>
        <taxon>Eukaryota</taxon>
        <taxon>Fungi</taxon>
        <taxon>Dikarya</taxon>
        <taxon>Ascomycota</taxon>
        <taxon>Pezizomycotina</taxon>
        <taxon>Sordariomycetes</taxon>
        <taxon>Hypocreomycetidae</taxon>
        <taxon>Hypocreales</taxon>
        <taxon>Bionectriaceae</taxon>
        <taxon>Clonostachys</taxon>
    </lineage>
</organism>
<comment type="caution">
    <text evidence="1">The sequence shown here is derived from an EMBL/GenBank/DDBJ whole genome shotgun (WGS) entry which is preliminary data.</text>
</comment>
<sequence>MSQDRLYVPGPACGPRTSVWSEDSSMVRGQLYGPRTALWSEDSLVRGQLYGPRTALWSEDSSMVPGQLYGPRTAWSASNTITHFNMYEGSWCFIFPDCRFFNDNERHEPCAEDLVEGIANASHIYSCLANSLHYRDPSPNPIFSVSIEEMGRNRAQSRISTTFNSRHLRVDIAASARDNPFPPIALRWCRCRRLGSTRLLQLRRYPPRPSPTPPVVLSARRMYLHDCVQIEVSLAKPWASSREDTPERAPLPSKDVIPATEMADTTSTGFQPDLPRPIPLPHHVMLNIS</sequence>